<dbReference type="SUPFAM" id="SSF56954">
    <property type="entry name" value="Outer membrane efflux proteins (OEP)"/>
    <property type="match status" value="1"/>
</dbReference>
<dbReference type="Pfam" id="PF02321">
    <property type="entry name" value="OEP"/>
    <property type="match status" value="1"/>
</dbReference>
<dbReference type="Gene3D" id="1.20.1600.10">
    <property type="entry name" value="Outer membrane efflux proteins (OEP)"/>
    <property type="match status" value="1"/>
</dbReference>
<evidence type="ECO:0000313" key="2">
    <source>
        <dbReference type="EMBL" id="VVE55307.1"/>
    </source>
</evidence>
<comment type="similarity">
    <text evidence="1">Belongs to the outer membrane factor (OMF) (TC 1.B.17) family.</text>
</comment>
<dbReference type="GO" id="GO:0015562">
    <property type="term" value="F:efflux transmembrane transporter activity"/>
    <property type="evidence" value="ECO:0007669"/>
    <property type="project" value="InterPro"/>
</dbReference>
<keyword evidence="3" id="KW-1185">Reference proteome</keyword>
<dbReference type="AlphaFoldDB" id="A0A5E4Z3K6"/>
<sequence length="82" mass="8950">MSTLSNSSGPQAALLEVAQRAYAASEHRYLAGGGNILELLNTQSSLAQAKRQTIQALTDWRTARLQLAAKLGKLGVWRIERE</sequence>
<evidence type="ECO:0000313" key="3">
    <source>
        <dbReference type="Proteomes" id="UP000414233"/>
    </source>
</evidence>
<organism evidence="2 3">
    <name type="scientific">Pandoraea terrae</name>
    <dbReference type="NCBI Taxonomy" id="1537710"/>
    <lineage>
        <taxon>Bacteria</taxon>
        <taxon>Pseudomonadati</taxon>
        <taxon>Pseudomonadota</taxon>
        <taxon>Betaproteobacteria</taxon>
        <taxon>Burkholderiales</taxon>
        <taxon>Burkholderiaceae</taxon>
        <taxon>Pandoraea</taxon>
    </lineage>
</organism>
<evidence type="ECO:0000256" key="1">
    <source>
        <dbReference type="ARBA" id="ARBA00007613"/>
    </source>
</evidence>
<dbReference type="EMBL" id="CABPRZ010000030">
    <property type="protein sequence ID" value="VVE55307.1"/>
    <property type="molecule type" value="Genomic_DNA"/>
</dbReference>
<dbReference type="InterPro" id="IPR003423">
    <property type="entry name" value="OMP_efflux"/>
</dbReference>
<protein>
    <submittedName>
        <fullName evidence="2">Fis family transcriptional regulator</fullName>
    </submittedName>
</protein>
<gene>
    <name evidence="2" type="ORF">PTE30175_04895</name>
</gene>
<accession>A0A5E4Z3K6</accession>
<name>A0A5E4Z3K6_9BURK</name>
<proteinExistence type="inferred from homology"/>
<dbReference type="Proteomes" id="UP000414233">
    <property type="component" value="Unassembled WGS sequence"/>
</dbReference>
<reference evidence="2 3" key="1">
    <citation type="submission" date="2019-08" db="EMBL/GenBank/DDBJ databases">
        <authorList>
            <person name="Peeters C."/>
        </authorList>
    </citation>
    <scope>NUCLEOTIDE SEQUENCE [LARGE SCALE GENOMIC DNA]</scope>
    <source>
        <strain evidence="2 3">LMG 30175</strain>
    </source>
</reference>